<evidence type="ECO:0000313" key="1">
    <source>
        <dbReference type="EMBL" id="LAA58073.1"/>
    </source>
</evidence>
<sequence>MGVKMKNQVDSQQNAELKRIAPIPSQYRSANYAKDLSLHCLHFTFMIGGSTAKCSLFSCKDVRRNFRGSGRRKSSLPPTPKERHIDRGRSFSIKSFQYSQEGIQAQPASEQDMFNQFLPQKATQGECKIFLGWFLHRHLRASVAFPQDFS</sequence>
<dbReference type="AlphaFoldDB" id="A0A2D4GEA3"/>
<name>A0A2D4GEA3_MICCO</name>
<organism evidence="1">
    <name type="scientific">Micrurus corallinus</name>
    <name type="common">Brazilian coral snake</name>
    <dbReference type="NCBI Taxonomy" id="54390"/>
    <lineage>
        <taxon>Eukaryota</taxon>
        <taxon>Metazoa</taxon>
        <taxon>Chordata</taxon>
        <taxon>Craniata</taxon>
        <taxon>Vertebrata</taxon>
        <taxon>Euteleostomi</taxon>
        <taxon>Lepidosauria</taxon>
        <taxon>Squamata</taxon>
        <taxon>Bifurcata</taxon>
        <taxon>Unidentata</taxon>
        <taxon>Episquamata</taxon>
        <taxon>Toxicofera</taxon>
        <taxon>Serpentes</taxon>
        <taxon>Colubroidea</taxon>
        <taxon>Elapidae</taxon>
        <taxon>Elapinae</taxon>
        <taxon>Micrurus</taxon>
    </lineage>
</organism>
<proteinExistence type="predicted"/>
<accession>A0A2D4GEA3</accession>
<protein>
    <submittedName>
        <fullName evidence="1">Uncharacterized protein</fullName>
    </submittedName>
</protein>
<reference evidence="1" key="2">
    <citation type="submission" date="2017-11" db="EMBL/GenBank/DDBJ databases">
        <title>Coralsnake Venomics: Analyses of Venom Gland Transcriptomes and Proteomes of Six Brazilian Taxa.</title>
        <authorList>
            <person name="Aird S.D."/>
            <person name="Jorge da Silva N."/>
            <person name="Qiu L."/>
            <person name="Villar-Briones A."/>
            <person name="Aparecida-Saddi V."/>
            <person name="Campos-Telles M.P."/>
            <person name="Grau M."/>
            <person name="Mikheyev A.S."/>
        </authorList>
    </citation>
    <scope>NUCLEOTIDE SEQUENCE</scope>
    <source>
        <tissue evidence="1">Venom_gland</tissue>
    </source>
</reference>
<dbReference type="EMBL" id="IACJ01127473">
    <property type="protein sequence ID" value="LAA58073.1"/>
    <property type="molecule type" value="Transcribed_RNA"/>
</dbReference>
<reference evidence="1" key="1">
    <citation type="submission" date="2017-07" db="EMBL/GenBank/DDBJ databases">
        <authorList>
            <person name="Mikheyev A."/>
            <person name="Grau M."/>
        </authorList>
    </citation>
    <scope>NUCLEOTIDE SEQUENCE</scope>
    <source>
        <tissue evidence="1">Venom_gland</tissue>
    </source>
</reference>